<dbReference type="EMBL" id="FQUU01000001">
    <property type="protein sequence ID" value="SHE38616.1"/>
    <property type="molecule type" value="Genomic_DNA"/>
</dbReference>
<dbReference type="OrthoDB" id="678856at2"/>
<evidence type="ECO:0000313" key="1">
    <source>
        <dbReference type="EMBL" id="SHE38616.1"/>
    </source>
</evidence>
<protein>
    <recommendedName>
        <fullName evidence="3">Response regulatory domain-containing protein</fullName>
    </recommendedName>
</protein>
<sequence length="129" mass="14714">MKHNKHILIISDPGLNSVLSGFTAMPGNMQAYFASDEERAIEMANNQHFDLAVIDNTNNYIDNKKLSVVLPILLPDIELVAYKGESLTELKEEIQKVFDFQKYQRIKRMLVLDSSSREDINKLPPFSSN</sequence>
<dbReference type="RefSeq" id="WP_072833475.1">
    <property type="nucleotide sequence ID" value="NZ_FQUU01000001.1"/>
</dbReference>
<dbReference type="Proteomes" id="UP000184048">
    <property type="component" value="Unassembled WGS sequence"/>
</dbReference>
<reference evidence="1 2" key="1">
    <citation type="submission" date="2016-11" db="EMBL/GenBank/DDBJ databases">
        <authorList>
            <person name="Jaros S."/>
            <person name="Januszkiewicz K."/>
            <person name="Wedrychowicz H."/>
        </authorList>
    </citation>
    <scope>NUCLEOTIDE SEQUENCE [LARGE SCALE GENOMIC DNA]</scope>
    <source>
        <strain evidence="1 2">DSM 18119</strain>
    </source>
</reference>
<organism evidence="1 2">
    <name type="scientific">Flavisolibacter ginsengisoli DSM 18119</name>
    <dbReference type="NCBI Taxonomy" id="1121884"/>
    <lineage>
        <taxon>Bacteria</taxon>
        <taxon>Pseudomonadati</taxon>
        <taxon>Bacteroidota</taxon>
        <taxon>Chitinophagia</taxon>
        <taxon>Chitinophagales</taxon>
        <taxon>Chitinophagaceae</taxon>
        <taxon>Flavisolibacter</taxon>
    </lineage>
</organism>
<accession>A0A1M4T2C6</accession>
<evidence type="ECO:0008006" key="3">
    <source>
        <dbReference type="Google" id="ProtNLM"/>
    </source>
</evidence>
<gene>
    <name evidence="1" type="ORF">SAMN02745131_00321</name>
</gene>
<dbReference type="STRING" id="1121884.SAMN02745131_00321"/>
<keyword evidence="2" id="KW-1185">Reference proteome</keyword>
<evidence type="ECO:0000313" key="2">
    <source>
        <dbReference type="Proteomes" id="UP000184048"/>
    </source>
</evidence>
<name>A0A1M4T2C6_9BACT</name>
<proteinExistence type="predicted"/>
<dbReference type="AlphaFoldDB" id="A0A1M4T2C6"/>